<gene>
    <name evidence="1" type="ORF">I4F81_004333</name>
</gene>
<keyword evidence="2" id="KW-1185">Reference proteome</keyword>
<dbReference type="EMBL" id="CM020618">
    <property type="protein sequence ID" value="KAK1861753.1"/>
    <property type="molecule type" value="Genomic_DNA"/>
</dbReference>
<evidence type="ECO:0000313" key="1">
    <source>
        <dbReference type="EMBL" id="KAK1861753.1"/>
    </source>
</evidence>
<organism evidence="1 2">
    <name type="scientific">Pyropia yezoensis</name>
    <name type="common">Susabi-nori</name>
    <name type="synonym">Porphyra yezoensis</name>
    <dbReference type="NCBI Taxonomy" id="2788"/>
    <lineage>
        <taxon>Eukaryota</taxon>
        <taxon>Rhodophyta</taxon>
        <taxon>Bangiophyceae</taxon>
        <taxon>Bangiales</taxon>
        <taxon>Bangiaceae</taxon>
        <taxon>Pyropia</taxon>
    </lineage>
</organism>
<comment type="caution">
    <text evidence="1">The sequence shown here is derived from an EMBL/GenBank/DDBJ whole genome shotgun (WGS) entry which is preliminary data.</text>
</comment>
<evidence type="ECO:0000313" key="2">
    <source>
        <dbReference type="Proteomes" id="UP000798662"/>
    </source>
</evidence>
<protein>
    <submittedName>
        <fullName evidence="1">Uncharacterized protein</fullName>
    </submittedName>
</protein>
<sequence length="703" mass="71104">MARAFPSSGRPWRAPRVAGRIAGALALGLVAAAAAGGATPRPVPLPLVGGAAVRQAGALRGTPCTDDDDCGGYAVFPPLWCRRGEGADTPTCRAYVGEGAPCDDAGVVCDATTSFGSRSLSCVGGVCSTFVAGVARGDVCPAGQRTSPPCVDGHVCRFVNSAGNAARCVALGAPGDGCGGPLALCVDGTECIDGDTGEACPMTRTVGAPPFEEEERYLFPACVNTATAAGGTCRAATTPTVGTLCDELGDRDDVCARSGDANLICSRVTNRNRDAVLRCVQRTAPGAPCALSGASGPGVCSEQPGNAADQLCIDGACVEYFFPGPLVSTLGNECTFRDGCSGGDDVVCRFWEGLANGVCWRERVPLGGGCGVDEFGICNNDAGLTCADGVCVAGEAAQQGEACDDRLDVSCDQSAVGNRAGLTSCRTNASGDGGTRCVFVCRDGDACGGEFDLCPDGRVMDGVCVVGLLKGDPCDHPSAVCDARRGLFCRPIDGDGGGSGSNVRNVDGVCAVKGAVGKACDAASGDQCFDGLSCVSGVCAERSVGLGEACTNDTDCRNTDGGQGTACWRGRGATGKTCRAWRGPHESCAGATDKCWRPSLLCTDDGDDSVCVNAQGRGDLGAFCRLDRSDCTAADDLFCATSAFTPAPVCKRLVGEGAACDPGLGTDLRLCDAAAGLVCRYSGRFSGGPVGYFCRQPASADRR</sequence>
<accession>A0ACC3BVZ3</accession>
<reference evidence="1" key="1">
    <citation type="submission" date="2019-11" db="EMBL/GenBank/DDBJ databases">
        <title>Nori genome reveals adaptations in red seaweeds to the harsh intertidal environment.</title>
        <authorList>
            <person name="Wang D."/>
            <person name="Mao Y."/>
        </authorList>
    </citation>
    <scope>NUCLEOTIDE SEQUENCE</scope>
    <source>
        <tissue evidence="1">Gametophyte</tissue>
    </source>
</reference>
<name>A0ACC3BVZ3_PYRYE</name>
<proteinExistence type="predicted"/>
<dbReference type="Proteomes" id="UP000798662">
    <property type="component" value="Chromosome 1"/>
</dbReference>